<dbReference type="InterPro" id="IPR039422">
    <property type="entry name" value="MarR/SlyA-like"/>
</dbReference>
<dbReference type="GO" id="GO:0003677">
    <property type="term" value="F:DNA binding"/>
    <property type="evidence" value="ECO:0007669"/>
    <property type="project" value="UniProtKB-KW"/>
</dbReference>
<dbReference type="GO" id="GO:0006950">
    <property type="term" value="P:response to stress"/>
    <property type="evidence" value="ECO:0007669"/>
    <property type="project" value="TreeGrafter"/>
</dbReference>
<evidence type="ECO:0000313" key="6">
    <source>
        <dbReference type="Proteomes" id="UP000196878"/>
    </source>
</evidence>
<gene>
    <name evidence="5" type="ORF">CDV49_00615</name>
</gene>
<dbReference type="SUPFAM" id="SSF46785">
    <property type="entry name" value="Winged helix' DNA-binding domain"/>
    <property type="match status" value="1"/>
</dbReference>
<keyword evidence="2" id="KW-0238">DNA-binding</keyword>
<dbReference type="PROSITE" id="PS01117">
    <property type="entry name" value="HTH_MARR_1"/>
    <property type="match status" value="1"/>
</dbReference>
<dbReference type="InterPro" id="IPR036388">
    <property type="entry name" value="WH-like_DNA-bd_sf"/>
</dbReference>
<evidence type="ECO:0000256" key="2">
    <source>
        <dbReference type="ARBA" id="ARBA00023125"/>
    </source>
</evidence>
<dbReference type="Gene3D" id="1.10.10.10">
    <property type="entry name" value="Winged helix-like DNA-binding domain superfamily/Winged helix DNA-binding domain"/>
    <property type="match status" value="1"/>
</dbReference>
<comment type="caution">
    <text evidence="5">The sequence shown here is derived from an EMBL/GenBank/DDBJ whole genome shotgun (WGS) entry which is preliminary data.</text>
</comment>
<feature type="domain" description="HTH marR-type" evidence="4">
    <location>
        <begin position="37"/>
        <end position="172"/>
    </location>
</feature>
<dbReference type="PROSITE" id="PS50995">
    <property type="entry name" value="HTH_MARR_2"/>
    <property type="match status" value="1"/>
</dbReference>
<keyword evidence="6" id="KW-1185">Reference proteome</keyword>
<dbReference type="AlphaFoldDB" id="A0A212AH30"/>
<sequence>MSDVNTVSRRNGARESGLAEGIGASPVQGEGLLFLTDEQLRKGIEAMFFAYRGFTADPDRILEQYDYGRAHHRALHFIHRCPGTTVNNLLAILGVTKQSLNRVLRALVEDGLVESRVGRNDKRERHLYLTERGTVLERDLSEAQRARMRAAYRAVGPEAVAGFRQVLEAMMDPEMRRLYGGLKEQGS</sequence>
<dbReference type="PANTHER" id="PTHR33164">
    <property type="entry name" value="TRANSCRIPTIONAL REGULATOR, MARR FAMILY"/>
    <property type="match status" value="1"/>
</dbReference>
<dbReference type="Pfam" id="PF12802">
    <property type="entry name" value="MarR_2"/>
    <property type="match status" value="1"/>
</dbReference>
<proteinExistence type="predicted"/>
<evidence type="ECO:0000313" key="5">
    <source>
        <dbReference type="EMBL" id="OWJ80725.1"/>
    </source>
</evidence>
<protein>
    <submittedName>
        <fullName evidence="5">MarR family transcriptional regulator</fullName>
    </submittedName>
</protein>
<evidence type="ECO:0000259" key="4">
    <source>
        <dbReference type="PROSITE" id="PS50995"/>
    </source>
</evidence>
<keyword evidence="1" id="KW-0805">Transcription regulation</keyword>
<dbReference type="Proteomes" id="UP000196878">
    <property type="component" value="Unassembled WGS sequence"/>
</dbReference>
<dbReference type="InterPro" id="IPR023187">
    <property type="entry name" value="Tscrpt_reg_MarR-type_CS"/>
</dbReference>
<dbReference type="PANTHER" id="PTHR33164:SF44">
    <property type="entry name" value="TRANSCRIPTIONAL REGULATORY PROTEIN"/>
    <property type="match status" value="1"/>
</dbReference>
<evidence type="ECO:0000256" key="1">
    <source>
        <dbReference type="ARBA" id="ARBA00023015"/>
    </source>
</evidence>
<dbReference type="InterPro" id="IPR036390">
    <property type="entry name" value="WH_DNA-bd_sf"/>
</dbReference>
<name>A0A212AH30_9RHOB</name>
<keyword evidence="3" id="KW-0804">Transcription</keyword>
<dbReference type="SMART" id="SM00347">
    <property type="entry name" value="HTH_MARR"/>
    <property type="match status" value="1"/>
</dbReference>
<dbReference type="GO" id="GO:0003700">
    <property type="term" value="F:DNA-binding transcription factor activity"/>
    <property type="evidence" value="ECO:0007669"/>
    <property type="project" value="InterPro"/>
</dbReference>
<accession>A0A212AH30</accession>
<dbReference type="EMBL" id="NIPW01000003">
    <property type="protein sequence ID" value="OWJ80725.1"/>
    <property type="molecule type" value="Genomic_DNA"/>
</dbReference>
<organism evidence="5 6">
    <name type="scientific">Haematobacter genomosp. 1</name>
    <dbReference type="NCBI Taxonomy" id="366618"/>
    <lineage>
        <taxon>Bacteria</taxon>
        <taxon>Pseudomonadati</taxon>
        <taxon>Pseudomonadota</taxon>
        <taxon>Alphaproteobacteria</taxon>
        <taxon>Rhodobacterales</taxon>
        <taxon>Paracoccaceae</taxon>
        <taxon>Haematobacter</taxon>
    </lineage>
</organism>
<dbReference type="OrthoDB" id="9799368at2"/>
<reference evidence="5 6" key="1">
    <citation type="submission" date="2016-12" db="EMBL/GenBank/DDBJ databases">
        <title>Comparison of Traditional DNA-DNA Hybridization with In Silico Genomic Analysis.</title>
        <authorList>
            <person name="Nicholson A.C."/>
            <person name="Humrighouse B.W."/>
            <person name="Graziano J."/>
            <person name="Lasker B."/>
            <person name="Whitney A.M."/>
            <person name="Mcquiston J.R."/>
        </authorList>
    </citation>
    <scope>NUCLEOTIDE SEQUENCE [LARGE SCALE GENOMIC DNA]</scope>
    <source>
        <strain evidence="5 6">H2240</strain>
    </source>
</reference>
<dbReference type="InterPro" id="IPR000835">
    <property type="entry name" value="HTH_MarR-typ"/>
</dbReference>
<dbReference type="RefSeq" id="WP_088213644.1">
    <property type="nucleotide sequence ID" value="NZ_NIPW01000003.1"/>
</dbReference>
<evidence type="ECO:0000256" key="3">
    <source>
        <dbReference type="ARBA" id="ARBA00023163"/>
    </source>
</evidence>